<name>A0A0A8ZJK3_ARUDO</name>
<protein>
    <submittedName>
        <fullName evidence="1">Uncharacterized protein</fullName>
    </submittedName>
</protein>
<accession>A0A0A8ZJK3</accession>
<organism evidence="1">
    <name type="scientific">Arundo donax</name>
    <name type="common">Giant reed</name>
    <name type="synonym">Donax arundinaceus</name>
    <dbReference type="NCBI Taxonomy" id="35708"/>
    <lineage>
        <taxon>Eukaryota</taxon>
        <taxon>Viridiplantae</taxon>
        <taxon>Streptophyta</taxon>
        <taxon>Embryophyta</taxon>
        <taxon>Tracheophyta</taxon>
        <taxon>Spermatophyta</taxon>
        <taxon>Magnoliopsida</taxon>
        <taxon>Liliopsida</taxon>
        <taxon>Poales</taxon>
        <taxon>Poaceae</taxon>
        <taxon>PACMAD clade</taxon>
        <taxon>Arundinoideae</taxon>
        <taxon>Arundineae</taxon>
        <taxon>Arundo</taxon>
    </lineage>
</organism>
<reference evidence="1" key="2">
    <citation type="journal article" date="2015" name="Data Brief">
        <title>Shoot transcriptome of the giant reed, Arundo donax.</title>
        <authorList>
            <person name="Barrero R.A."/>
            <person name="Guerrero F.D."/>
            <person name="Moolhuijzen P."/>
            <person name="Goolsby J.A."/>
            <person name="Tidwell J."/>
            <person name="Bellgard S.E."/>
            <person name="Bellgard M.I."/>
        </authorList>
    </citation>
    <scope>NUCLEOTIDE SEQUENCE</scope>
    <source>
        <tissue evidence="1">Shoot tissue taken approximately 20 cm above the soil surface</tissue>
    </source>
</reference>
<reference evidence="1" key="1">
    <citation type="submission" date="2014-09" db="EMBL/GenBank/DDBJ databases">
        <authorList>
            <person name="Magalhaes I.L.F."/>
            <person name="Oliveira U."/>
            <person name="Santos F.R."/>
            <person name="Vidigal T.H.D.A."/>
            <person name="Brescovit A.D."/>
            <person name="Santos A.J."/>
        </authorList>
    </citation>
    <scope>NUCLEOTIDE SEQUENCE</scope>
    <source>
        <tissue evidence="1">Shoot tissue taken approximately 20 cm above the soil surface</tissue>
    </source>
</reference>
<dbReference type="EMBL" id="GBRH01260022">
    <property type="protein sequence ID" value="JAD37873.1"/>
    <property type="molecule type" value="Transcribed_RNA"/>
</dbReference>
<evidence type="ECO:0000313" key="1">
    <source>
        <dbReference type="EMBL" id="JAD37873.1"/>
    </source>
</evidence>
<dbReference type="AlphaFoldDB" id="A0A0A8ZJK3"/>
<sequence length="20" mass="2429">MGSWGPRLLLIHVPHQHYWT</sequence>
<proteinExistence type="predicted"/>